<dbReference type="PROSITE" id="PS00738">
    <property type="entry name" value="ADOHCYASE_1"/>
    <property type="match status" value="1"/>
</dbReference>
<dbReference type="GO" id="GO:0033353">
    <property type="term" value="P:S-adenosylmethionine cycle"/>
    <property type="evidence" value="ECO:0007669"/>
    <property type="project" value="TreeGrafter"/>
</dbReference>
<evidence type="ECO:0000256" key="9">
    <source>
        <dbReference type="RuleBase" id="RU004166"/>
    </source>
</evidence>
<keyword evidence="4 5" id="KW-0520">NAD</keyword>
<keyword evidence="3 5" id="KW-0378">Hydrolase</keyword>
<protein>
    <recommendedName>
        <fullName evidence="5">Adenosylhomocysteinase</fullName>
        <ecNumber evidence="5">3.13.2.1</ecNumber>
    </recommendedName>
    <alternativeName>
        <fullName evidence="5">S-adenosyl-L-homocysteine hydrolase</fullName>
        <shortName evidence="5">AdoHcyase</shortName>
    </alternativeName>
</protein>
<dbReference type="OrthoDB" id="9802717at2"/>
<keyword evidence="2 5" id="KW-0554">One-carbon metabolism</keyword>
<dbReference type="Gene3D" id="3.40.50.720">
    <property type="entry name" value="NAD(P)-binding Rossmann-like Domain"/>
    <property type="match status" value="1"/>
</dbReference>
<dbReference type="GO" id="GO:0004013">
    <property type="term" value="F:adenosylhomocysteinase activity"/>
    <property type="evidence" value="ECO:0007669"/>
    <property type="project" value="UniProtKB-UniRule"/>
</dbReference>
<dbReference type="GO" id="GO:0005829">
    <property type="term" value="C:cytosol"/>
    <property type="evidence" value="ECO:0007669"/>
    <property type="project" value="TreeGrafter"/>
</dbReference>
<dbReference type="PIRSF" id="PIRSF001109">
    <property type="entry name" value="Ad_hcy_hydrolase"/>
    <property type="match status" value="1"/>
</dbReference>
<dbReference type="SUPFAM" id="SSF51735">
    <property type="entry name" value="NAD(P)-binding Rossmann-fold domains"/>
    <property type="match status" value="1"/>
</dbReference>
<comment type="subcellular location">
    <subcellularLocation>
        <location evidence="5">Cytoplasm</location>
    </subcellularLocation>
</comment>
<dbReference type="NCBIfam" id="TIGR00936">
    <property type="entry name" value="ahcY"/>
    <property type="match status" value="1"/>
</dbReference>
<feature type="binding site" evidence="5 6">
    <location>
        <position position="219"/>
    </location>
    <ligand>
        <name>substrate</name>
    </ligand>
</feature>
<dbReference type="RefSeq" id="WP_068492645.1">
    <property type="nucleotide sequence ID" value="NZ_LWQT01000055.1"/>
</dbReference>
<dbReference type="Proteomes" id="UP000078428">
    <property type="component" value="Unassembled WGS sequence"/>
</dbReference>
<comment type="pathway">
    <text evidence="5 8">Amino-acid biosynthesis; L-homocysteine biosynthesis; L-homocysteine from S-adenosyl-L-homocysteine: step 1/1.</text>
</comment>
<feature type="binding site" evidence="5 6">
    <location>
        <position position="223"/>
    </location>
    <ligand>
        <name>substrate</name>
    </ligand>
</feature>
<feature type="binding site" evidence="5">
    <location>
        <position position="224"/>
    </location>
    <ligand>
        <name>NAD(+)</name>
        <dbReference type="ChEBI" id="CHEBI:57540"/>
    </ligand>
</feature>
<keyword evidence="12" id="KW-1185">Reference proteome</keyword>
<comment type="catalytic activity">
    <reaction evidence="5 8">
        <text>S-adenosyl-L-homocysteine + H2O = L-homocysteine + adenosine</text>
        <dbReference type="Rhea" id="RHEA:21708"/>
        <dbReference type="ChEBI" id="CHEBI:15377"/>
        <dbReference type="ChEBI" id="CHEBI:16335"/>
        <dbReference type="ChEBI" id="CHEBI:57856"/>
        <dbReference type="ChEBI" id="CHEBI:58199"/>
        <dbReference type="EC" id="3.13.2.1"/>
    </reaction>
</comment>
<evidence type="ECO:0000256" key="4">
    <source>
        <dbReference type="ARBA" id="ARBA00023027"/>
    </source>
</evidence>
<dbReference type="Pfam" id="PF05221">
    <property type="entry name" value="AdoHcyase"/>
    <property type="match status" value="1"/>
</dbReference>
<feature type="binding site" evidence="5">
    <location>
        <position position="311"/>
    </location>
    <ligand>
        <name>NAD(+)</name>
        <dbReference type="ChEBI" id="CHEBI:57540"/>
    </ligand>
</feature>
<dbReference type="CDD" id="cd00401">
    <property type="entry name" value="SAHH"/>
    <property type="match status" value="1"/>
</dbReference>
<accession>A0A178MQ72</accession>
<feature type="binding site" evidence="7">
    <location>
        <begin position="255"/>
        <end position="260"/>
    </location>
    <ligand>
        <name>NAD(+)</name>
        <dbReference type="ChEBI" id="CHEBI:57540"/>
    </ligand>
</feature>
<comment type="caution">
    <text evidence="11">The sequence shown here is derived from an EMBL/GenBank/DDBJ whole genome shotgun (WGS) entry which is preliminary data.</text>
</comment>
<dbReference type="EC" id="3.13.2.1" evidence="5"/>
<evidence type="ECO:0000313" key="12">
    <source>
        <dbReference type="Proteomes" id="UP000078428"/>
    </source>
</evidence>
<evidence type="ECO:0000256" key="6">
    <source>
        <dbReference type="PIRSR" id="PIRSR001109-1"/>
    </source>
</evidence>
<dbReference type="SUPFAM" id="SSF52283">
    <property type="entry name" value="Formate/glycerate dehydrogenase catalytic domain-like"/>
    <property type="match status" value="1"/>
</dbReference>
<gene>
    <name evidence="5" type="primary">ahcY</name>
    <name evidence="11" type="ORF">A6A04_02320</name>
</gene>
<evidence type="ECO:0000256" key="1">
    <source>
        <dbReference type="ARBA" id="ARBA00007122"/>
    </source>
</evidence>
<dbReference type="SMART" id="SM00996">
    <property type="entry name" value="AdoHcyase"/>
    <property type="match status" value="1"/>
</dbReference>
<dbReference type="Gene3D" id="3.40.50.1480">
    <property type="entry name" value="Adenosylhomocysteinase-like"/>
    <property type="match status" value="1"/>
</dbReference>
<feature type="binding site" evidence="5 7">
    <location>
        <begin position="190"/>
        <end position="192"/>
    </location>
    <ligand>
        <name>NAD(+)</name>
        <dbReference type="ChEBI" id="CHEBI:57540"/>
    </ligand>
</feature>
<reference evidence="11 12" key="1">
    <citation type="submission" date="2016-04" db="EMBL/GenBank/DDBJ databases">
        <title>Draft genome sequence of freshwater magnetotactic bacteria Magnetospirillum marisnigri SP-1 and Magnetospirillum moscoviense BB-1.</title>
        <authorList>
            <person name="Koziaeva V."/>
            <person name="Dziuba M.V."/>
            <person name="Ivanov T.M."/>
            <person name="Kuznetsov B."/>
            <person name="Grouzdev D.S."/>
        </authorList>
    </citation>
    <scope>NUCLEOTIDE SEQUENCE [LARGE SCALE GENOMIC DNA]</scope>
    <source>
        <strain evidence="11 12">SP-1</strain>
    </source>
</reference>
<dbReference type="PANTHER" id="PTHR23420:SF0">
    <property type="entry name" value="ADENOSYLHOMOCYSTEINASE"/>
    <property type="match status" value="1"/>
</dbReference>
<keyword evidence="5" id="KW-0963">Cytoplasm</keyword>
<dbReference type="InterPro" id="IPR015878">
    <property type="entry name" value="Ado_hCys_hydrolase_NAD-bd"/>
</dbReference>
<evidence type="ECO:0000256" key="8">
    <source>
        <dbReference type="RuleBase" id="RU000548"/>
    </source>
</evidence>
<dbReference type="InterPro" id="IPR036291">
    <property type="entry name" value="NAD(P)-bd_dom_sf"/>
</dbReference>
<sequence length="463" mass="50349">MTDYVVADIALADWGRKELDIAESEMPGLMATREEYGPSQPLKGARIAGSLHMTIQTGVLIETLKALGADVRWASCNIFSTQDHAAAAIAAAGTPVFAVKGETLEDYWDYTHRIFDWADGGCPNMILDDGGDATLLIHLGMRAEKDISVLANPTCEEEEVLFASIKKKLATDKTWYTRNGTAIRGVTEETTTGVHRLYEMEKKGTLLWPAINVNDSVTKSKFDNKYGCRESLVDGIRRATDVMLAGKVAVVAGFGDVGKGSAESLASQGCRVIVTEIDPICALQACMEGYEVLTMEDAAPRGDIFVTTTGNVDVITVDHMRAMKDRAIVCNIGHFDSEIQVAGLKNFKWTNIKPQVDEIAFPNGNRILLLAEGRLVNLGCATGHPSFVMSASFTNQVLAQIEIFTNPGKYEKKVYVLPKSLDEKVAALHLAKLGARLTTLNTKQADYIGVPVAGPFKGEAYRY</sequence>
<dbReference type="GO" id="GO:0006730">
    <property type="term" value="P:one-carbon metabolic process"/>
    <property type="evidence" value="ECO:0007669"/>
    <property type="project" value="UniProtKB-UniRule"/>
</dbReference>
<feature type="binding site" evidence="5 7">
    <location>
        <position position="276"/>
    </location>
    <ligand>
        <name>NAD(+)</name>
        <dbReference type="ChEBI" id="CHEBI:57540"/>
    </ligand>
</feature>
<evidence type="ECO:0000256" key="3">
    <source>
        <dbReference type="ARBA" id="ARBA00022801"/>
    </source>
</evidence>
<feature type="domain" description="S-adenosyl-L-homocysteine hydrolase NAD binding" evidence="10">
    <location>
        <begin position="224"/>
        <end position="383"/>
    </location>
</feature>
<dbReference type="InterPro" id="IPR020082">
    <property type="entry name" value="S-Ado-L-homoCys_hydrolase_CS"/>
</dbReference>
<name>A0A178MQ72_9PROT</name>
<comment type="cofactor">
    <cofactor evidence="5 7 8">
        <name>NAD(+)</name>
        <dbReference type="ChEBI" id="CHEBI:57540"/>
    </cofactor>
    <text evidence="5 7 8">Binds 1 NAD(+) per subunit.</text>
</comment>
<feature type="binding site" evidence="5">
    <location>
        <begin position="253"/>
        <end position="258"/>
    </location>
    <ligand>
        <name>NAD(+)</name>
        <dbReference type="ChEBI" id="CHEBI:57540"/>
    </ligand>
</feature>
<feature type="binding site" evidence="5 6">
    <location>
        <position position="129"/>
    </location>
    <ligand>
        <name>substrate</name>
    </ligand>
</feature>
<feature type="binding site" evidence="5 6">
    <location>
        <position position="189"/>
    </location>
    <ligand>
        <name>substrate</name>
    </ligand>
</feature>
<comment type="similarity">
    <text evidence="1 5 9">Belongs to the adenosylhomocysteinase family.</text>
</comment>
<evidence type="ECO:0000256" key="2">
    <source>
        <dbReference type="ARBA" id="ARBA00022563"/>
    </source>
</evidence>
<dbReference type="AlphaFoldDB" id="A0A178MQ72"/>
<dbReference type="SMART" id="SM00997">
    <property type="entry name" value="AdoHcyase_NAD"/>
    <property type="match status" value="1"/>
</dbReference>
<feature type="binding site" evidence="5 7">
    <location>
        <position position="377"/>
    </location>
    <ligand>
        <name>NAD(+)</name>
        <dbReference type="ChEBI" id="CHEBI:57540"/>
    </ligand>
</feature>
<dbReference type="Pfam" id="PF00670">
    <property type="entry name" value="AdoHcyase_NAD"/>
    <property type="match status" value="1"/>
</dbReference>
<dbReference type="InterPro" id="IPR000043">
    <property type="entry name" value="Adenosylhomocysteinase-like"/>
</dbReference>
<dbReference type="FunFam" id="3.40.50.720:FF:000004">
    <property type="entry name" value="Adenosylhomocysteinase"/>
    <property type="match status" value="1"/>
</dbReference>
<feature type="binding site" evidence="5 7">
    <location>
        <begin position="332"/>
        <end position="334"/>
    </location>
    <ligand>
        <name>NAD(+)</name>
        <dbReference type="ChEBI" id="CHEBI:57540"/>
    </ligand>
</feature>
<evidence type="ECO:0000256" key="5">
    <source>
        <dbReference type="HAMAP-Rule" id="MF_00563"/>
    </source>
</evidence>
<dbReference type="STRING" id="1285242.A6A04_02320"/>
<comment type="function">
    <text evidence="5">May play a key role in the regulation of the intracellular concentration of adenosylhomocysteine.</text>
</comment>
<proteinExistence type="inferred from homology"/>
<dbReference type="UniPathway" id="UPA00314">
    <property type="reaction ID" value="UER00076"/>
</dbReference>
<evidence type="ECO:0000313" key="11">
    <source>
        <dbReference type="EMBL" id="OAN50258.1"/>
    </source>
</evidence>
<evidence type="ECO:0000256" key="7">
    <source>
        <dbReference type="PIRSR" id="PIRSR001109-2"/>
    </source>
</evidence>
<feature type="binding site" evidence="7">
    <location>
        <position position="384"/>
    </location>
    <ligand>
        <name>NAD(+)</name>
        <dbReference type="ChEBI" id="CHEBI:57540"/>
    </ligand>
</feature>
<dbReference type="GO" id="GO:0071269">
    <property type="term" value="P:L-homocysteine biosynthetic process"/>
    <property type="evidence" value="ECO:0007669"/>
    <property type="project" value="UniProtKB-UniRule"/>
</dbReference>
<dbReference type="EMBL" id="LWQT01000055">
    <property type="protein sequence ID" value="OAN50258.1"/>
    <property type="molecule type" value="Genomic_DNA"/>
</dbReference>
<dbReference type="PROSITE" id="PS00739">
    <property type="entry name" value="ADOHCYASE_2"/>
    <property type="match status" value="1"/>
</dbReference>
<dbReference type="InterPro" id="IPR042172">
    <property type="entry name" value="Adenosylhomocyst_ase-like_sf"/>
</dbReference>
<dbReference type="HAMAP" id="MF_00563">
    <property type="entry name" value="AdoHcyase"/>
    <property type="match status" value="1"/>
</dbReference>
<evidence type="ECO:0000259" key="10">
    <source>
        <dbReference type="SMART" id="SM00997"/>
    </source>
</evidence>
<feature type="binding site" evidence="5 6">
    <location>
        <position position="54"/>
    </location>
    <ligand>
        <name>substrate</name>
    </ligand>
</feature>
<organism evidence="11 12">
    <name type="scientific">Paramagnetospirillum marisnigri</name>
    <dbReference type="NCBI Taxonomy" id="1285242"/>
    <lineage>
        <taxon>Bacteria</taxon>
        <taxon>Pseudomonadati</taxon>
        <taxon>Pseudomonadota</taxon>
        <taxon>Alphaproteobacteria</taxon>
        <taxon>Rhodospirillales</taxon>
        <taxon>Magnetospirillaceae</taxon>
        <taxon>Paramagnetospirillum</taxon>
    </lineage>
</organism>
<dbReference type="PANTHER" id="PTHR23420">
    <property type="entry name" value="ADENOSYLHOMOCYSTEINASE"/>
    <property type="match status" value="1"/>
</dbReference>
<dbReference type="NCBIfam" id="NF004005">
    <property type="entry name" value="PRK05476.2-3"/>
    <property type="match status" value="1"/>
</dbReference>